<dbReference type="InterPro" id="IPR003708">
    <property type="entry name" value="SecB"/>
</dbReference>
<comment type="subcellular location">
    <subcellularLocation>
        <location evidence="6">Cytoplasm</location>
    </subcellularLocation>
</comment>
<evidence type="ECO:0000313" key="7">
    <source>
        <dbReference type="EMBL" id="SFO37208.1"/>
    </source>
</evidence>
<protein>
    <recommendedName>
        <fullName evidence="6">Protein-export protein SecB</fullName>
    </recommendedName>
</protein>
<dbReference type="RefSeq" id="WP_090072337.1">
    <property type="nucleotide sequence ID" value="NZ_FOVR01000005.1"/>
</dbReference>
<evidence type="ECO:0000256" key="4">
    <source>
        <dbReference type="ARBA" id="ARBA00023010"/>
    </source>
</evidence>
<gene>
    <name evidence="6" type="primary">secB</name>
    <name evidence="7" type="ORF">SAMN04488056_10562</name>
</gene>
<dbReference type="AlphaFoldDB" id="A0A1I5GMG9"/>
<dbReference type="NCBIfam" id="NF004392">
    <property type="entry name" value="PRK05751.1-3"/>
    <property type="match status" value="1"/>
</dbReference>
<dbReference type="GO" id="GO:0051262">
    <property type="term" value="P:protein tetramerization"/>
    <property type="evidence" value="ECO:0007669"/>
    <property type="project" value="InterPro"/>
</dbReference>
<proteinExistence type="inferred from homology"/>
<comment type="subunit">
    <text evidence="6">Homotetramer, a dimer of dimers. One homotetramer interacts with 1 SecA dimer.</text>
</comment>
<dbReference type="Gene3D" id="3.10.420.10">
    <property type="entry name" value="SecB-like"/>
    <property type="match status" value="1"/>
</dbReference>
<name>A0A1I5GMG9_9HYPH</name>
<keyword evidence="3 6" id="KW-0653">Protein transport</keyword>
<dbReference type="Pfam" id="PF02556">
    <property type="entry name" value="SecB"/>
    <property type="match status" value="1"/>
</dbReference>
<dbReference type="NCBIfam" id="TIGR00809">
    <property type="entry name" value="secB"/>
    <property type="match status" value="1"/>
</dbReference>
<evidence type="ECO:0000256" key="2">
    <source>
        <dbReference type="ARBA" id="ARBA00022448"/>
    </source>
</evidence>
<dbReference type="Proteomes" id="UP000199236">
    <property type="component" value="Unassembled WGS sequence"/>
</dbReference>
<reference evidence="7 8" key="1">
    <citation type="submission" date="2016-10" db="EMBL/GenBank/DDBJ databases">
        <authorList>
            <person name="de Groot N.N."/>
        </authorList>
    </citation>
    <scope>NUCLEOTIDE SEQUENCE [LARGE SCALE GENOMIC DNA]</scope>
    <source>
        <strain evidence="7 8">CGMCC 1.9157</strain>
    </source>
</reference>
<keyword evidence="6" id="KW-0963">Cytoplasm</keyword>
<keyword evidence="2 6" id="KW-0813">Transport</keyword>
<dbReference type="GO" id="GO:0005737">
    <property type="term" value="C:cytoplasm"/>
    <property type="evidence" value="ECO:0007669"/>
    <property type="project" value="UniProtKB-SubCell"/>
</dbReference>
<accession>A0A1I5GMG9</accession>
<keyword evidence="4 6" id="KW-0811">Translocation</keyword>
<evidence type="ECO:0000256" key="1">
    <source>
        <dbReference type="ARBA" id="ARBA00009990"/>
    </source>
</evidence>
<dbReference type="PRINTS" id="PR01594">
    <property type="entry name" value="SECBCHAPRONE"/>
</dbReference>
<dbReference type="STRING" id="655353.SAMN04488056_10562"/>
<dbReference type="OrthoDB" id="9795145at2"/>
<dbReference type="PANTHER" id="PTHR36918">
    <property type="match status" value="1"/>
</dbReference>
<dbReference type="GO" id="GO:0051082">
    <property type="term" value="F:unfolded protein binding"/>
    <property type="evidence" value="ECO:0007669"/>
    <property type="project" value="InterPro"/>
</dbReference>
<evidence type="ECO:0000256" key="6">
    <source>
        <dbReference type="HAMAP-Rule" id="MF_00821"/>
    </source>
</evidence>
<evidence type="ECO:0000313" key="8">
    <source>
        <dbReference type="Proteomes" id="UP000199236"/>
    </source>
</evidence>
<keyword evidence="8" id="KW-1185">Reference proteome</keyword>
<sequence length="165" mass="18433">MSDAQENGAAEGGELKLPGLRILAQYIKDMSFENPNAPDSLRPREKAPEINVQINVNATPLSETEFEAELTLNATATSDETTMFNVELLYAGIFSISNVPQDQLHPFIMIECPRMLFPFARQIISDATARGGFPPLNVDPIDFAQLYRQRMMEMAAQQQQDQPTQ</sequence>
<organism evidence="7 8">
    <name type="scientific">Cohaesibacter marisflavi</name>
    <dbReference type="NCBI Taxonomy" id="655353"/>
    <lineage>
        <taxon>Bacteria</taxon>
        <taxon>Pseudomonadati</taxon>
        <taxon>Pseudomonadota</taxon>
        <taxon>Alphaproteobacteria</taxon>
        <taxon>Hyphomicrobiales</taxon>
        <taxon>Cohaesibacteraceae</taxon>
    </lineage>
</organism>
<dbReference type="HAMAP" id="MF_00821">
    <property type="entry name" value="SecB"/>
    <property type="match status" value="1"/>
</dbReference>
<comment type="function">
    <text evidence="6">One of the proteins required for the normal export of preproteins out of the cell cytoplasm. It is a molecular chaperone that binds to a subset of precursor proteins, maintaining them in a translocation-competent state. It also specifically binds to its receptor SecA.</text>
</comment>
<dbReference type="GO" id="GO:0006457">
    <property type="term" value="P:protein folding"/>
    <property type="evidence" value="ECO:0007669"/>
    <property type="project" value="UniProtKB-UniRule"/>
</dbReference>
<keyword evidence="5 6" id="KW-0143">Chaperone</keyword>
<dbReference type="GO" id="GO:0015031">
    <property type="term" value="P:protein transport"/>
    <property type="evidence" value="ECO:0007669"/>
    <property type="project" value="UniProtKB-UniRule"/>
</dbReference>
<dbReference type="SUPFAM" id="SSF54611">
    <property type="entry name" value="SecB-like"/>
    <property type="match status" value="1"/>
</dbReference>
<dbReference type="PANTHER" id="PTHR36918:SF1">
    <property type="entry name" value="PROTEIN-EXPORT PROTEIN SECB"/>
    <property type="match status" value="1"/>
</dbReference>
<dbReference type="InterPro" id="IPR035958">
    <property type="entry name" value="SecB-like_sf"/>
</dbReference>
<evidence type="ECO:0000256" key="3">
    <source>
        <dbReference type="ARBA" id="ARBA00022927"/>
    </source>
</evidence>
<evidence type="ECO:0000256" key="5">
    <source>
        <dbReference type="ARBA" id="ARBA00023186"/>
    </source>
</evidence>
<dbReference type="EMBL" id="FOVR01000005">
    <property type="protein sequence ID" value="SFO37208.1"/>
    <property type="molecule type" value="Genomic_DNA"/>
</dbReference>
<comment type="similarity">
    <text evidence="1 6">Belongs to the SecB family.</text>
</comment>